<keyword evidence="1" id="KW-1133">Transmembrane helix</keyword>
<feature type="transmembrane region" description="Helical" evidence="1">
    <location>
        <begin position="136"/>
        <end position="159"/>
    </location>
</feature>
<dbReference type="PANTHER" id="PTHR36111:SF2">
    <property type="entry name" value="INNER MEMBRANE PROTEIN"/>
    <property type="match status" value="1"/>
</dbReference>
<protein>
    <recommendedName>
        <fullName evidence="4">DUF554 domain-containing protein</fullName>
    </recommendedName>
</protein>
<evidence type="ECO:0000256" key="1">
    <source>
        <dbReference type="SAM" id="Phobius"/>
    </source>
</evidence>
<evidence type="ECO:0000313" key="2">
    <source>
        <dbReference type="EMBL" id="AIC93199.1"/>
    </source>
</evidence>
<reference evidence="2 3" key="1">
    <citation type="journal article" date="2014" name="Gene">
        <title>A comparative genomic analysis of the alkalitolerant soil bacterium Bacillus lehensis G1.</title>
        <authorList>
            <person name="Noor Y.M."/>
            <person name="Samsulrizal N.H."/>
            <person name="Jema'on N.A."/>
            <person name="Low K.O."/>
            <person name="Ramli A.N."/>
            <person name="Alias N.I."/>
            <person name="Damis S.I."/>
            <person name="Fuzi S.F."/>
            <person name="Isa M.N."/>
            <person name="Murad A.M."/>
            <person name="Raih M.F."/>
            <person name="Bakar F.D."/>
            <person name="Najimudin N."/>
            <person name="Mahadi N.M."/>
            <person name="Illias R.M."/>
        </authorList>
    </citation>
    <scope>NUCLEOTIDE SEQUENCE [LARGE SCALE GENOMIC DNA]</scope>
    <source>
        <strain evidence="2 3">G1</strain>
    </source>
</reference>
<feature type="transmembrane region" description="Helical" evidence="1">
    <location>
        <begin position="32"/>
        <end position="50"/>
    </location>
</feature>
<gene>
    <name evidence="2" type="ORF">BleG1_0591</name>
</gene>
<feature type="transmembrane region" description="Helical" evidence="1">
    <location>
        <begin position="197"/>
        <end position="221"/>
    </location>
</feature>
<feature type="transmembrane region" description="Helical" evidence="1">
    <location>
        <begin position="56"/>
        <end position="76"/>
    </location>
</feature>
<name>A0A060LZE9_9BACI</name>
<evidence type="ECO:0008006" key="4">
    <source>
        <dbReference type="Google" id="ProtNLM"/>
    </source>
</evidence>
<dbReference type="InterPro" id="IPR007563">
    <property type="entry name" value="DUF554"/>
</dbReference>
<proteinExistence type="predicted"/>
<dbReference type="Proteomes" id="UP000027142">
    <property type="component" value="Chromosome"/>
</dbReference>
<dbReference type="AlphaFoldDB" id="A0A060LZE9"/>
<dbReference type="HOGENOM" id="CLU_091659_0_1_9"/>
<feature type="transmembrane region" description="Helical" evidence="1">
    <location>
        <begin position="6"/>
        <end position="25"/>
    </location>
</feature>
<evidence type="ECO:0000313" key="3">
    <source>
        <dbReference type="Proteomes" id="UP000027142"/>
    </source>
</evidence>
<dbReference type="eggNOG" id="COG1811">
    <property type="taxonomic scope" value="Bacteria"/>
</dbReference>
<dbReference type="EMBL" id="CP003923">
    <property type="protein sequence ID" value="AIC93199.1"/>
    <property type="molecule type" value="Genomic_DNA"/>
</dbReference>
<keyword evidence="1" id="KW-0812">Transmembrane</keyword>
<dbReference type="KEGG" id="ble:BleG1_0591"/>
<organism evidence="2 3">
    <name type="scientific">Shouchella lehensis G1</name>
    <dbReference type="NCBI Taxonomy" id="1246626"/>
    <lineage>
        <taxon>Bacteria</taxon>
        <taxon>Bacillati</taxon>
        <taxon>Bacillota</taxon>
        <taxon>Bacilli</taxon>
        <taxon>Bacillales</taxon>
        <taxon>Bacillaceae</taxon>
        <taxon>Shouchella</taxon>
    </lineage>
</organism>
<dbReference type="PANTHER" id="PTHR36111">
    <property type="entry name" value="INNER MEMBRANE PROTEIN-RELATED"/>
    <property type="match status" value="1"/>
</dbReference>
<accession>A0A060LZE9</accession>
<feature type="transmembrane region" description="Helical" evidence="1">
    <location>
        <begin position="97"/>
        <end position="116"/>
    </location>
</feature>
<keyword evidence="1" id="KW-0472">Membrane</keyword>
<keyword evidence="3" id="KW-1185">Reference proteome</keyword>
<dbReference type="PATRIC" id="fig|1246626.3.peg.585"/>
<feature type="transmembrane region" description="Helical" evidence="1">
    <location>
        <begin position="166"/>
        <end position="191"/>
    </location>
</feature>
<dbReference type="OrthoDB" id="9797976at2"/>
<dbReference type="RefSeq" id="WP_038476940.1">
    <property type="nucleotide sequence ID" value="NZ_CP003923.1"/>
</dbReference>
<sequence>MIGTFVNVATILIGSFIGTVLKKGLSDRFHTILLQGMGLAVIGLGIGALTTNLPNSAYPVLFIISMALGGIIGEWTRFEDRFRSALSFILRGQANEGVTTAILLFCVGTLSIVGPIEAALNDQYTYLYSNAILDGFTSIVLAATFGFSIAFSAFILLLWQGSIYFLASFASLFFTPELLTEISIIGGLLILSTGLNIVGISSFKTLNLVPALLIPVLFFILKMGMIH</sequence>
<dbReference type="STRING" id="1246626.BleG1_0591"/>
<dbReference type="Pfam" id="PF04474">
    <property type="entry name" value="DUF554"/>
    <property type="match status" value="1"/>
</dbReference>